<dbReference type="PROSITE" id="PS50949">
    <property type="entry name" value="HTH_GNTR"/>
    <property type="match status" value="1"/>
</dbReference>
<dbReference type="InterPro" id="IPR011663">
    <property type="entry name" value="UTRA"/>
</dbReference>
<dbReference type="Pfam" id="PF00392">
    <property type="entry name" value="GntR"/>
    <property type="match status" value="1"/>
</dbReference>
<dbReference type="PRINTS" id="PR00035">
    <property type="entry name" value="HTHGNTR"/>
</dbReference>
<dbReference type="PANTHER" id="PTHR44846">
    <property type="entry name" value="MANNOSYL-D-GLYCERATE TRANSPORT/METABOLISM SYSTEM REPRESSOR MNGR-RELATED"/>
    <property type="match status" value="1"/>
</dbReference>
<keyword evidence="3" id="KW-0804">Transcription</keyword>
<dbReference type="Pfam" id="PF07702">
    <property type="entry name" value="UTRA"/>
    <property type="match status" value="1"/>
</dbReference>
<dbReference type="Proteomes" id="UP000286746">
    <property type="component" value="Unassembled WGS sequence"/>
</dbReference>
<dbReference type="CDD" id="cd07377">
    <property type="entry name" value="WHTH_GntR"/>
    <property type="match status" value="1"/>
</dbReference>
<dbReference type="Gene3D" id="3.40.1410.10">
    <property type="entry name" value="Chorismate lyase-like"/>
    <property type="match status" value="1"/>
</dbReference>
<dbReference type="RefSeq" id="WP_246177153.1">
    <property type="nucleotide sequence ID" value="NZ_BHZD01000001.1"/>
</dbReference>
<dbReference type="SUPFAM" id="SSF64288">
    <property type="entry name" value="Chorismate lyase-like"/>
    <property type="match status" value="1"/>
</dbReference>
<dbReference type="PANTHER" id="PTHR44846:SF17">
    <property type="entry name" value="GNTR-FAMILY TRANSCRIPTIONAL REGULATOR"/>
    <property type="match status" value="1"/>
</dbReference>
<evidence type="ECO:0000313" key="6">
    <source>
        <dbReference type="Proteomes" id="UP000286746"/>
    </source>
</evidence>
<dbReference type="InterPro" id="IPR036388">
    <property type="entry name" value="WH-like_DNA-bd_sf"/>
</dbReference>
<keyword evidence="2" id="KW-0238">DNA-binding</keyword>
<dbReference type="InterPro" id="IPR050679">
    <property type="entry name" value="Bact_HTH_transcr_reg"/>
</dbReference>
<gene>
    <name evidence="5" type="ORF">GKJPGBOP_00494</name>
</gene>
<feature type="domain" description="HTH gntR-type" evidence="4">
    <location>
        <begin position="9"/>
        <end position="77"/>
    </location>
</feature>
<dbReference type="SMART" id="SM00866">
    <property type="entry name" value="UTRA"/>
    <property type="match status" value="1"/>
</dbReference>
<comment type="caution">
    <text evidence="5">The sequence shown here is derived from an EMBL/GenBank/DDBJ whole genome shotgun (WGS) entry which is preliminary data.</text>
</comment>
<name>A0A401VUX5_STREY</name>
<dbReference type="SMART" id="SM00345">
    <property type="entry name" value="HTH_GNTR"/>
    <property type="match status" value="1"/>
</dbReference>
<dbReference type="Gene3D" id="1.10.10.10">
    <property type="entry name" value="Winged helix-like DNA-binding domain superfamily/Winged helix DNA-binding domain"/>
    <property type="match status" value="1"/>
</dbReference>
<dbReference type="AlphaFoldDB" id="A0A401VUX5"/>
<dbReference type="InterPro" id="IPR028978">
    <property type="entry name" value="Chorismate_lyase_/UTRA_dom_sf"/>
</dbReference>
<organism evidence="5 6">
    <name type="scientific">Streptomyces paromomycinus</name>
    <name type="common">Streptomyces rimosus subsp. paromomycinus</name>
    <dbReference type="NCBI Taxonomy" id="92743"/>
    <lineage>
        <taxon>Bacteria</taxon>
        <taxon>Bacillati</taxon>
        <taxon>Actinomycetota</taxon>
        <taxon>Actinomycetes</taxon>
        <taxon>Kitasatosporales</taxon>
        <taxon>Streptomycetaceae</taxon>
        <taxon>Streptomyces</taxon>
    </lineage>
</organism>
<keyword evidence="6" id="KW-1185">Reference proteome</keyword>
<evidence type="ECO:0000313" key="5">
    <source>
        <dbReference type="EMBL" id="GCD40841.1"/>
    </source>
</evidence>
<sequence length="251" mass="28198">MTNRARPRKPRYQEIADELRAEIETGVYDGGKRLPSEAGLMQRFGAARGTVRDAVAVLQAEDLTEAKKGSGVYLRTFERIRRDAAQRLARSNWGAGRAIWDSDLKGRRRHEDVEVEEVEAPEHIMAVFGMRPGSRVWRRSRLHRTEGRFVQQSTSYLPADLVAGTAITRPDTGAGGTYARLADIGHAPIRFREEIRSRLPLSHEAKVLGVTMSTPVMLIARTAFDIDGQPVEVNEMMLDSNSYVLEYNFNS</sequence>
<evidence type="ECO:0000256" key="3">
    <source>
        <dbReference type="ARBA" id="ARBA00023163"/>
    </source>
</evidence>
<keyword evidence="1" id="KW-0805">Transcription regulation</keyword>
<dbReference type="InterPro" id="IPR036390">
    <property type="entry name" value="WH_DNA-bd_sf"/>
</dbReference>
<dbReference type="InterPro" id="IPR000524">
    <property type="entry name" value="Tscrpt_reg_HTH_GntR"/>
</dbReference>
<dbReference type="GO" id="GO:0003700">
    <property type="term" value="F:DNA-binding transcription factor activity"/>
    <property type="evidence" value="ECO:0007669"/>
    <property type="project" value="InterPro"/>
</dbReference>
<protein>
    <submittedName>
        <fullName evidence="5">GntR family transcriptional regulator</fullName>
    </submittedName>
</protein>
<accession>A0A401VUX5</accession>
<evidence type="ECO:0000259" key="4">
    <source>
        <dbReference type="PROSITE" id="PS50949"/>
    </source>
</evidence>
<evidence type="ECO:0000256" key="2">
    <source>
        <dbReference type="ARBA" id="ARBA00023125"/>
    </source>
</evidence>
<dbReference type="GO" id="GO:0045892">
    <property type="term" value="P:negative regulation of DNA-templated transcription"/>
    <property type="evidence" value="ECO:0007669"/>
    <property type="project" value="TreeGrafter"/>
</dbReference>
<dbReference type="GO" id="GO:0003677">
    <property type="term" value="F:DNA binding"/>
    <property type="evidence" value="ECO:0007669"/>
    <property type="project" value="UniProtKB-KW"/>
</dbReference>
<proteinExistence type="predicted"/>
<dbReference type="SUPFAM" id="SSF46785">
    <property type="entry name" value="Winged helix' DNA-binding domain"/>
    <property type="match status" value="1"/>
</dbReference>
<dbReference type="EMBL" id="BHZD01000001">
    <property type="protein sequence ID" value="GCD40841.1"/>
    <property type="molecule type" value="Genomic_DNA"/>
</dbReference>
<reference evidence="5 6" key="1">
    <citation type="submission" date="2018-11" db="EMBL/GenBank/DDBJ databases">
        <title>Whole genome sequence of Streptomyces paromomycinus NBRC 15454(T).</title>
        <authorList>
            <person name="Komaki H."/>
            <person name="Tamura T."/>
        </authorList>
    </citation>
    <scope>NUCLEOTIDE SEQUENCE [LARGE SCALE GENOMIC DNA]</scope>
    <source>
        <strain evidence="5 6">NBRC 15454</strain>
    </source>
</reference>
<evidence type="ECO:0000256" key="1">
    <source>
        <dbReference type="ARBA" id="ARBA00023015"/>
    </source>
</evidence>